<feature type="domain" description="Dihydroorotate dehydrogenase catalytic" evidence="7">
    <location>
        <begin position="88"/>
        <end position="372"/>
    </location>
</feature>
<dbReference type="PANTHER" id="PTHR48109">
    <property type="entry name" value="DIHYDROOROTATE DEHYDROGENASE (QUINONE), MITOCHONDRIAL-RELATED"/>
    <property type="match status" value="1"/>
</dbReference>
<evidence type="ECO:0000256" key="4">
    <source>
        <dbReference type="ARBA" id="ARBA00022643"/>
    </source>
</evidence>
<dbReference type="Pfam" id="PF01180">
    <property type="entry name" value="DHO_dh"/>
    <property type="match status" value="1"/>
</dbReference>
<evidence type="ECO:0000256" key="2">
    <source>
        <dbReference type="ARBA" id="ARBA00004725"/>
    </source>
</evidence>
<dbReference type="GO" id="GO:0004152">
    <property type="term" value="F:dihydroorotate dehydrogenase activity"/>
    <property type="evidence" value="ECO:0007669"/>
    <property type="project" value="TreeGrafter"/>
</dbReference>
<dbReference type="InterPro" id="IPR050074">
    <property type="entry name" value="DHO_dehydrogenase"/>
</dbReference>
<proteinExistence type="predicted"/>
<evidence type="ECO:0000256" key="1">
    <source>
        <dbReference type="ARBA" id="ARBA00001917"/>
    </source>
</evidence>
<evidence type="ECO:0000256" key="6">
    <source>
        <dbReference type="ARBA" id="ARBA00023002"/>
    </source>
</evidence>
<accession>A0A6A6HA27</accession>
<comment type="cofactor">
    <cofactor evidence="1">
        <name>FMN</name>
        <dbReference type="ChEBI" id="CHEBI:58210"/>
    </cofactor>
</comment>
<dbReference type="EMBL" id="ML991797">
    <property type="protein sequence ID" value="KAF2234688.1"/>
    <property type="molecule type" value="Genomic_DNA"/>
</dbReference>
<keyword evidence="4" id="KW-0288">FMN</keyword>
<dbReference type="Proteomes" id="UP000800092">
    <property type="component" value="Unassembled WGS sequence"/>
</dbReference>
<reference evidence="8" key="1">
    <citation type="journal article" date="2020" name="Stud. Mycol.">
        <title>101 Dothideomycetes genomes: a test case for predicting lifestyles and emergence of pathogens.</title>
        <authorList>
            <person name="Haridas S."/>
            <person name="Albert R."/>
            <person name="Binder M."/>
            <person name="Bloem J."/>
            <person name="Labutti K."/>
            <person name="Salamov A."/>
            <person name="Andreopoulos B."/>
            <person name="Baker S."/>
            <person name="Barry K."/>
            <person name="Bills G."/>
            <person name="Bluhm B."/>
            <person name="Cannon C."/>
            <person name="Castanera R."/>
            <person name="Culley D."/>
            <person name="Daum C."/>
            <person name="Ezra D."/>
            <person name="Gonzalez J."/>
            <person name="Henrissat B."/>
            <person name="Kuo A."/>
            <person name="Liang C."/>
            <person name="Lipzen A."/>
            <person name="Lutzoni F."/>
            <person name="Magnuson J."/>
            <person name="Mondo S."/>
            <person name="Nolan M."/>
            <person name="Ohm R."/>
            <person name="Pangilinan J."/>
            <person name="Park H.-J."/>
            <person name="Ramirez L."/>
            <person name="Alfaro M."/>
            <person name="Sun H."/>
            <person name="Tritt A."/>
            <person name="Yoshinaga Y."/>
            <person name="Zwiers L.-H."/>
            <person name="Turgeon B."/>
            <person name="Goodwin S."/>
            <person name="Spatafora J."/>
            <person name="Crous P."/>
            <person name="Grigoriev I."/>
        </authorList>
    </citation>
    <scope>NUCLEOTIDE SEQUENCE</scope>
    <source>
        <strain evidence="8">Tuck. ex Michener</strain>
    </source>
</reference>
<dbReference type="AlphaFoldDB" id="A0A6A6HA27"/>
<dbReference type="OrthoDB" id="14784at2759"/>
<comment type="pathway">
    <text evidence="2">Pyrimidine metabolism; UMP biosynthesis via de novo pathway.</text>
</comment>
<dbReference type="Gene3D" id="2.30.26.10">
    <property type="entry name" value="Dihydroorotate Dehydrogenase A, chain A, domain 2"/>
    <property type="match status" value="1"/>
</dbReference>
<dbReference type="InterPro" id="IPR005720">
    <property type="entry name" value="Dihydroorotate_DH_cat"/>
</dbReference>
<organism evidence="8 9">
    <name type="scientific">Viridothelium virens</name>
    <name type="common">Speckled blister lichen</name>
    <name type="synonym">Trypethelium virens</name>
    <dbReference type="NCBI Taxonomy" id="1048519"/>
    <lineage>
        <taxon>Eukaryota</taxon>
        <taxon>Fungi</taxon>
        <taxon>Dikarya</taxon>
        <taxon>Ascomycota</taxon>
        <taxon>Pezizomycotina</taxon>
        <taxon>Dothideomycetes</taxon>
        <taxon>Dothideomycetes incertae sedis</taxon>
        <taxon>Trypetheliales</taxon>
        <taxon>Trypetheliaceae</taxon>
        <taxon>Viridothelium</taxon>
    </lineage>
</organism>
<dbReference type="InterPro" id="IPR013785">
    <property type="entry name" value="Aldolase_TIM"/>
</dbReference>
<evidence type="ECO:0000256" key="3">
    <source>
        <dbReference type="ARBA" id="ARBA00022630"/>
    </source>
</evidence>
<name>A0A6A6HA27_VIRVR</name>
<sequence>MTTLAECVRPSLPRIEPPILNSACPWATTFEDLLLLLRCPYTGAITTRTCTLEGFSHNPSIHQFAFFNPQENGTLARKNDSYHADHSQTGSLNTLGYSPIPLSEYLHMIQKLTQHHKPVDNSEQHLPLNKPIIVSVTGSPSDVAKAWQAITDRANELPAKLCMEINLSCPNIPGAPPPAYDAATLYDYLEGLNEAIENYSALSAEAAKRACSVPIGIKCPPYTYLGQFNSVISALLKSCGTVRHTSDSDGQSDLPCPVSFITTTNTLGSSLIMDQTTGSADYSPTLVSADSEGIGGMGGTPIHPLSLGNVRTLRLLLDKQPKLSSIDIIGVGGVSDAAGLARMKAAGAKAVAVATALGREGIDVFEKICTPLAVS</sequence>
<evidence type="ECO:0000256" key="5">
    <source>
        <dbReference type="ARBA" id="ARBA00022975"/>
    </source>
</evidence>
<keyword evidence="3" id="KW-0285">Flavoprotein</keyword>
<protein>
    <submittedName>
        <fullName evidence="8">FMN-linked oxidoreductase</fullName>
    </submittedName>
</protein>
<evidence type="ECO:0000259" key="7">
    <source>
        <dbReference type="Pfam" id="PF01180"/>
    </source>
</evidence>
<keyword evidence="9" id="KW-1185">Reference proteome</keyword>
<dbReference type="Gene3D" id="3.20.20.70">
    <property type="entry name" value="Aldolase class I"/>
    <property type="match status" value="1"/>
</dbReference>
<dbReference type="SUPFAM" id="SSF51395">
    <property type="entry name" value="FMN-linked oxidoreductases"/>
    <property type="match status" value="1"/>
</dbReference>
<keyword evidence="6" id="KW-0560">Oxidoreductase</keyword>
<dbReference type="GO" id="GO:0006207">
    <property type="term" value="P:'de novo' pyrimidine nucleobase biosynthetic process"/>
    <property type="evidence" value="ECO:0007669"/>
    <property type="project" value="TreeGrafter"/>
</dbReference>
<gene>
    <name evidence="8" type="ORF">EV356DRAFT_446275</name>
</gene>
<dbReference type="PANTHER" id="PTHR48109:SF1">
    <property type="entry name" value="DIHYDROOROTATE DEHYDROGENASE (FUMARATE)"/>
    <property type="match status" value="1"/>
</dbReference>
<keyword evidence="5" id="KW-0665">Pyrimidine biosynthesis</keyword>
<evidence type="ECO:0000313" key="8">
    <source>
        <dbReference type="EMBL" id="KAF2234688.1"/>
    </source>
</evidence>
<dbReference type="GO" id="GO:0006221">
    <property type="term" value="P:pyrimidine nucleotide biosynthetic process"/>
    <property type="evidence" value="ECO:0007669"/>
    <property type="project" value="UniProtKB-KW"/>
</dbReference>
<dbReference type="InterPro" id="IPR023359">
    <property type="entry name" value="Dihydro_DH_chainA_dom2"/>
</dbReference>
<evidence type="ECO:0000313" key="9">
    <source>
        <dbReference type="Proteomes" id="UP000800092"/>
    </source>
</evidence>
<dbReference type="GO" id="GO:0005737">
    <property type="term" value="C:cytoplasm"/>
    <property type="evidence" value="ECO:0007669"/>
    <property type="project" value="InterPro"/>
</dbReference>